<feature type="domain" description="RDD" evidence="6">
    <location>
        <begin position="7"/>
        <end position="115"/>
    </location>
</feature>
<evidence type="ECO:0000313" key="8">
    <source>
        <dbReference type="Proteomes" id="UP000235584"/>
    </source>
</evidence>
<name>A0A2K9NR90_BACTC</name>
<keyword evidence="5" id="KW-0472">Membrane</keyword>
<evidence type="ECO:0000256" key="1">
    <source>
        <dbReference type="ARBA" id="ARBA00004651"/>
    </source>
</evidence>
<dbReference type="AlphaFoldDB" id="A0A2K9NR90"/>
<dbReference type="PANTHER" id="PTHR36115">
    <property type="entry name" value="PROLINE-RICH ANTIGEN HOMOLOG-RELATED"/>
    <property type="match status" value="1"/>
</dbReference>
<reference evidence="7 8" key="1">
    <citation type="submission" date="2018-01" db="EMBL/GenBank/DDBJ databases">
        <title>Complete genome sequence of Bacteriovorax stolpii DSM12778.</title>
        <authorList>
            <person name="Tang B."/>
            <person name="Chang J."/>
        </authorList>
    </citation>
    <scope>NUCLEOTIDE SEQUENCE [LARGE SCALE GENOMIC DNA]</scope>
    <source>
        <strain evidence="7 8">DSM 12778</strain>
    </source>
</reference>
<dbReference type="PANTHER" id="PTHR36115:SF4">
    <property type="entry name" value="MEMBRANE PROTEIN"/>
    <property type="match status" value="1"/>
</dbReference>
<keyword evidence="8" id="KW-1185">Reference proteome</keyword>
<evidence type="ECO:0000256" key="4">
    <source>
        <dbReference type="ARBA" id="ARBA00022989"/>
    </source>
</evidence>
<evidence type="ECO:0000256" key="5">
    <source>
        <dbReference type="ARBA" id="ARBA00023136"/>
    </source>
</evidence>
<sequence length="123" mass="14340">MEELLYKRLSAKLIDLCLINILALLVELKFPNTSKLHLSIIFFIIYEVIILYKYDTTLGKFLFKLKVLNHDNTKLTLLQHFMRTSLSLVSINLLGLGILYAFFEKQKRTAHDKILKTQIANIN</sequence>
<gene>
    <name evidence="7" type="ORF">C0V70_07890</name>
</gene>
<keyword evidence="4" id="KW-1133">Transmembrane helix</keyword>
<keyword evidence="2" id="KW-1003">Cell membrane</keyword>
<proteinExistence type="predicted"/>
<dbReference type="GO" id="GO:0005886">
    <property type="term" value="C:plasma membrane"/>
    <property type="evidence" value="ECO:0007669"/>
    <property type="project" value="UniProtKB-SubCell"/>
</dbReference>
<evidence type="ECO:0000256" key="2">
    <source>
        <dbReference type="ARBA" id="ARBA00022475"/>
    </source>
</evidence>
<comment type="subcellular location">
    <subcellularLocation>
        <location evidence="1">Cell membrane</location>
        <topology evidence="1">Multi-pass membrane protein</topology>
    </subcellularLocation>
</comment>
<dbReference type="KEGG" id="bsto:C0V70_07890"/>
<evidence type="ECO:0000259" key="6">
    <source>
        <dbReference type="Pfam" id="PF06271"/>
    </source>
</evidence>
<evidence type="ECO:0000256" key="3">
    <source>
        <dbReference type="ARBA" id="ARBA00022692"/>
    </source>
</evidence>
<dbReference type="Pfam" id="PF06271">
    <property type="entry name" value="RDD"/>
    <property type="match status" value="1"/>
</dbReference>
<dbReference type="RefSeq" id="WP_102243320.1">
    <property type="nucleotide sequence ID" value="NZ_CP025704.1"/>
</dbReference>
<keyword evidence="3" id="KW-0812">Transmembrane</keyword>
<evidence type="ECO:0000313" key="7">
    <source>
        <dbReference type="EMBL" id="AUN98029.1"/>
    </source>
</evidence>
<dbReference type="EMBL" id="CP025704">
    <property type="protein sequence ID" value="AUN98029.1"/>
    <property type="molecule type" value="Genomic_DNA"/>
</dbReference>
<protein>
    <recommendedName>
        <fullName evidence="6">RDD domain-containing protein</fullName>
    </recommendedName>
</protein>
<dbReference type="Proteomes" id="UP000235584">
    <property type="component" value="Chromosome"/>
</dbReference>
<dbReference type="InterPro" id="IPR010432">
    <property type="entry name" value="RDD"/>
</dbReference>
<accession>A0A2K9NR90</accession>
<dbReference type="InterPro" id="IPR051791">
    <property type="entry name" value="Pra-immunoreactive"/>
</dbReference>
<organism evidence="7 8">
    <name type="scientific">Bacteriovorax stolpii</name>
    <name type="common">Bdellovibrio stolpii</name>
    <dbReference type="NCBI Taxonomy" id="960"/>
    <lineage>
        <taxon>Bacteria</taxon>
        <taxon>Pseudomonadati</taxon>
        <taxon>Bdellovibrionota</taxon>
        <taxon>Bacteriovoracia</taxon>
        <taxon>Bacteriovoracales</taxon>
        <taxon>Bacteriovoracaceae</taxon>
        <taxon>Bacteriovorax</taxon>
    </lineage>
</organism>